<evidence type="ECO:0000259" key="1">
    <source>
        <dbReference type="Pfam" id="PF01261"/>
    </source>
</evidence>
<evidence type="ECO:0000313" key="2">
    <source>
        <dbReference type="EMBL" id="GAA5052774.1"/>
    </source>
</evidence>
<dbReference type="RefSeq" id="WP_227778263.1">
    <property type="nucleotide sequence ID" value="NZ_BAABKX010000013.1"/>
</dbReference>
<dbReference type="PANTHER" id="PTHR12110:SF41">
    <property type="entry name" value="INOSOSE DEHYDRATASE"/>
    <property type="match status" value="1"/>
</dbReference>
<protein>
    <recommendedName>
        <fullName evidence="1">Xylose isomerase-like TIM barrel domain-containing protein</fullName>
    </recommendedName>
</protein>
<dbReference type="PROSITE" id="PS51318">
    <property type="entry name" value="TAT"/>
    <property type="match status" value="1"/>
</dbReference>
<dbReference type="InterPro" id="IPR006311">
    <property type="entry name" value="TAT_signal"/>
</dbReference>
<dbReference type="PANTHER" id="PTHR12110">
    <property type="entry name" value="HYDROXYPYRUVATE ISOMERASE"/>
    <property type="match status" value="1"/>
</dbReference>
<dbReference type="SUPFAM" id="SSF51658">
    <property type="entry name" value="Xylose isomerase-like"/>
    <property type="match status" value="1"/>
</dbReference>
<gene>
    <name evidence="2" type="ORF">GCM10025751_29300</name>
</gene>
<reference evidence="2 3" key="1">
    <citation type="journal article" date="2019" name="Int. J. Syst. Evol. Microbiol.">
        <title>The Global Catalogue of Microorganisms (GCM) 10K type strain sequencing project: providing services to taxonomists for standard genome sequencing and annotation.</title>
        <authorList>
            <consortium name="The Broad Institute Genomics Platform"/>
            <consortium name="The Broad Institute Genome Sequencing Center for Infectious Disease"/>
            <person name="Wu L."/>
            <person name="Ma J."/>
        </authorList>
    </citation>
    <scope>NUCLEOTIDE SEQUENCE [LARGE SCALE GENOMIC DNA]</scope>
    <source>
        <strain evidence="2 3">JCM 17504</strain>
    </source>
</reference>
<dbReference type="Proteomes" id="UP001501729">
    <property type="component" value="Unassembled WGS sequence"/>
</dbReference>
<accession>A0AAV3UJ46</accession>
<comment type="caution">
    <text evidence="2">The sequence shown here is derived from an EMBL/GenBank/DDBJ whole genome shotgun (WGS) entry which is preliminary data.</text>
</comment>
<dbReference type="AlphaFoldDB" id="A0AAV3UJ46"/>
<feature type="domain" description="Xylose isomerase-like TIM barrel" evidence="1">
    <location>
        <begin position="76"/>
        <end position="298"/>
    </location>
</feature>
<sequence length="324" mass="35243">MVQKSDDQKMTDNKFFNVNRRRVLQGIGAAGVGTAITSTAWQAKTTVAAQETDDDIPISTQFYSYRDTGLSVPELIQKAAAAGYDAFEPYSVGANTNVNPILQAMDDTGLEMSSAHISISAVEDNTEAMANTFSQFGTPTLIDPGAGPDDWGDEAAVIDFAERCNAAADLLAEYNLEFGHHNHDSEFTEIGDTTGYDIFAKNLDDQVQIQLDVGWALVGGRDPISFTVDHSTNVRSLHMKNMTVDPQEFTEIHEGDVNMRAVATAFRNTGDTDYLVFEHDAPGNPLESMQIGANWLEKLNQPWQPGGICAIEGADTHPAKLYSP</sequence>
<dbReference type="InterPro" id="IPR050312">
    <property type="entry name" value="IolE/XylAMocC-like"/>
</dbReference>
<keyword evidence="3" id="KW-1185">Reference proteome</keyword>
<dbReference type="InterPro" id="IPR036237">
    <property type="entry name" value="Xyl_isomerase-like_sf"/>
</dbReference>
<organism evidence="2 3">
    <name type="scientific">Haladaptatus pallidirubidus</name>
    <dbReference type="NCBI Taxonomy" id="1008152"/>
    <lineage>
        <taxon>Archaea</taxon>
        <taxon>Methanobacteriati</taxon>
        <taxon>Methanobacteriota</taxon>
        <taxon>Stenosarchaea group</taxon>
        <taxon>Halobacteria</taxon>
        <taxon>Halobacteriales</taxon>
        <taxon>Haladaptataceae</taxon>
        <taxon>Haladaptatus</taxon>
    </lineage>
</organism>
<dbReference type="EMBL" id="BAABKX010000013">
    <property type="protein sequence ID" value="GAA5052774.1"/>
    <property type="molecule type" value="Genomic_DNA"/>
</dbReference>
<proteinExistence type="predicted"/>
<dbReference type="Pfam" id="PF01261">
    <property type="entry name" value="AP_endonuc_2"/>
    <property type="match status" value="1"/>
</dbReference>
<name>A0AAV3UJ46_9EURY</name>
<evidence type="ECO:0000313" key="3">
    <source>
        <dbReference type="Proteomes" id="UP001501729"/>
    </source>
</evidence>
<dbReference type="GeneID" id="68617013"/>
<dbReference type="Gene3D" id="3.20.20.150">
    <property type="entry name" value="Divalent-metal-dependent TIM barrel enzymes"/>
    <property type="match status" value="1"/>
</dbReference>
<dbReference type="InterPro" id="IPR013022">
    <property type="entry name" value="Xyl_isomerase-like_TIM-brl"/>
</dbReference>